<name>D9S2M8_THEOJ</name>
<dbReference type="SUPFAM" id="SSF51658">
    <property type="entry name" value="Xylose isomerase-like"/>
    <property type="match status" value="1"/>
</dbReference>
<gene>
    <name evidence="2" type="ordered locus">Toce_0893</name>
</gene>
<dbReference type="EMBL" id="CP002131">
    <property type="protein sequence ID" value="ADL07655.1"/>
    <property type="molecule type" value="Genomic_DNA"/>
</dbReference>
<dbReference type="PANTHER" id="PTHR12110">
    <property type="entry name" value="HYDROXYPYRUVATE ISOMERASE"/>
    <property type="match status" value="1"/>
</dbReference>
<dbReference type="KEGG" id="toc:Toce_0893"/>
<sequence length="264" mass="29531">MKQYGIFAWFGYLLPMETRLRLISEAGFDCVMLWWGDEFYDTDGEKTGHVDLARRYGLNVVNAHAPYEHADYLWDDGVNGDAYEALLSECIKTCAACEIPTLVIHPTGGPSPSFPVGNTGIQRLLRLLEEASRLGVTLALENLQRPDYLEYIFCNISSDYLGFCYDSGHAFLVSGGLSLLDRYGHLLRALHLHDNDGSEDQHLVPGEGNIDWEDLRLHLDAVGYSGPITLECCAPWHPDIKDASCESPESYLARALKAAKKLFR</sequence>
<dbReference type="InterPro" id="IPR036237">
    <property type="entry name" value="Xyl_isomerase-like_sf"/>
</dbReference>
<keyword evidence="3" id="KW-1185">Reference proteome</keyword>
<dbReference type="RefSeq" id="WP_013275698.1">
    <property type="nucleotide sequence ID" value="NC_014377.1"/>
</dbReference>
<feature type="domain" description="Xylose isomerase-like TIM barrel" evidence="1">
    <location>
        <begin position="20"/>
        <end position="242"/>
    </location>
</feature>
<dbReference type="InterPro" id="IPR013022">
    <property type="entry name" value="Xyl_isomerase-like_TIM-brl"/>
</dbReference>
<dbReference type="AlphaFoldDB" id="D9S2M8"/>
<evidence type="ECO:0000259" key="1">
    <source>
        <dbReference type="Pfam" id="PF01261"/>
    </source>
</evidence>
<dbReference type="STRING" id="555079.Toce_0893"/>
<dbReference type="HOGENOM" id="CLU_081792_0_0_9"/>
<organism evidence="2 3">
    <name type="scientific">Thermosediminibacter oceani (strain ATCC BAA-1034 / DSM 16646 / JW/IW-1228P)</name>
    <dbReference type="NCBI Taxonomy" id="555079"/>
    <lineage>
        <taxon>Bacteria</taxon>
        <taxon>Bacillati</taxon>
        <taxon>Bacillota</taxon>
        <taxon>Clostridia</taxon>
        <taxon>Thermosediminibacterales</taxon>
        <taxon>Thermosediminibacteraceae</taxon>
        <taxon>Thermosediminibacter</taxon>
    </lineage>
</organism>
<reference evidence="2 3" key="1">
    <citation type="journal article" date="2010" name="Stand. Genomic Sci.">
        <title>Complete genome sequence of Thermosediminibacter oceani type strain (JW/IW-1228P).</title>
        <authorList>
            <person name="Pitluck S."/>
            <person name="Yasawong M."/>
            <person name="Munk C."/>
            <person name="Nolan M."/>
            <person name="Lapidus A."/>
            <person name="Lucas S."/>
            <person name="Glavina Del Rio T."/>
            <person name="Tice H."/>
            <person name="Cheng J.F."/>
            <person name="Bruce D."/>
            <person name="Detter C."/>
            <person name="Tapia R."/>
            <person name="Han C."/>
            <person name="Goodwin L."/>
            <person name="Liolios K."/>
            <person name="Ivanova N."/>
            <person name="Mavromatis K."/>
            <person name="Mikhailova N."/>
            <person name="Pati A."/>
            <person name="Chen A."/>
            <person name="Palaniappan K."/>
            <person name="Land M."/>
            <person name="Hauser L."/>
            <person name="Chang Y.J."/>
            <person name="Jeffries C.D."/>
            <person name="Rohde M."/>
            <person name="Spring S."/>
            <person name="Sikorski J."/>
            <person name="Goker M."/>
            <person name="Woyke T."/>
            <person name="Bristow J."/>
            <person name="Eisen J.A."/>
            <person name="Markowitz V."/>
            <person name="Hugenholtz P."/>
            <person name="Kyrpides N.C."/>
            <person name="Klenk H.P."/>
        </authorList>
    </citation>
    <scope>NUCLEOTIDE SEQUENCE [LARGE SCALE GENOMIC DNA]</scope>
    <source>
        <strain evidence="3">ATCC BAA-1034 / DSM 16646 / JW/IW-1228P</strain>
    </source>
</reference>
<keyword evidence="2" id="KW-0413">Isomerase</keyword>
<dbReference type="GO" id="GO:0016853">
    <property type="term" value="F:isomerase activity"/>
    <property type="evidence" value="ECO:0007669"/>
    <property type="project" value="UniProtKB-KW"/>
</dbReference>
<accession>D9S2M8</accession>
<evidence type="ECO:0000313" key="3">
    <source>
        <dbReference type="Proteomes" id="UP000000272"/>
    </source>
</evidence>
<proteinExistence type="predicted"/>
<dbReference type="OrthoDB" id="9801960at2"/>
<dbReference type="Gene3D" id="3.20.20.150">
    <property type="entry name" value="Divalent-metal-dependent TIM barrel enzymes"/>
    <property type="match status" value="1"/>
</dbReference>
<evidence type="ECO:0000313" key="2">
    <source>
        <dbReference type="EMBL" id="ADL07655.1"/>
    </source>
</evidence>
<dbReference type="PANTHER" id="PTHR12110:SF21">
    <property type="entry name" value="XYLOSE ISOMERASE-LIKE TIM BARREL DOMAIN-CONTAINING PROTEIN"/>
    <property type="match status" value="1"/>
</dbReference>
<dbReference type="InterPro" id="IPR050312">
    <property type="entry name" value="IolE/XylAMocC-like"/>
</dbReference>
<dbReference type="Pfam" id="PF01261">
    <property type="entry name" value="AP_endonuc_2"/>
    <property type="match status" value="1"/>
</dbReference>
<protein>
    <submittedName>
        <fullName evidence="2">Xylose isomerase domain protein TIM barrel</fullName>
    </submittedName>
</protein>
<dbReference type="eggNOG" id="COG1082">
    <property type="taxonomic scope" value="Bacteria"/>
</dbReference>
<dbReference type="Proteomes" id="UP000000272">
    <property type="component" value="Chromosome"/>
</dbReference>